<feature type="chain" id="PRO_5042575639" description="Lipoprotein" evidence="1">
    <location>
        <begin position="22"/>
        <end position="203"/>
    </location>
</feature>
<reference evidence="2 3" key="1">
    <citation type="submission" date="2022-02" db="EMBL/GenBank/DDBJ databases">
        <title>The genome sequence of Shewanella sp. 3B26.</title>
        <authorList>
            <person name="Du J."/>
        </authorList>
    </citation>
    <scope>NUCLEOTIDE SEQUENCE [LARGE SCALE GENOMIC DNA]</scope>
    <source>
        <strain evidence="2 3">3B26</strain>
    </source>
</reference>
<proteinExistence type="predicted"/>
<accession>A0AAJ1BEY0</accession>
<sequence length="203" mass="21797">MASLRPLLLAAALGVALPACQSTEPPKEITLAEANPVMLTLFSLKTLSAFEIAVPDSNAKAPLSKFIEGHGQKFVIGEYVDGPVRGTVALDYTRMQALNAPFNNTQLLLAPFVVSNQGSGSFWYLGLFSFDIPKGTIRQLDASFLGDRIAVQNLNVGSQSLLPVSINAELLVHGPQQSMAEPPRLLEIRRLNVTADGKLLADQ</sequence>
<name>A0AAJ1BEY0_9GAMM</name>
<evidence type="ECO:0000256" key="1">
    <source>
        <dbReference type="SAM" id="SignalP"/>
    </source>
</evidence>
<comment type="caution">
    <text evidence="2">The sequence shown here is derived from an EMBL/GenBank/DDBJ whole genome shotgun (WGS) entry which is preliminary data.</text>
</comment>
<dbReference type="Proteomes" id="UP001297581">
    <property type="component" value="Unassembled WGS sequence"/>
</dbReference>
<evidence type="ECO:0008006" key="4">
    <source>
        <dbReference type="Google" id="ProtNLM"/>
    </source>
</evidence>
<keyword evidence="1" id="KW-0732">Signal</keyword>
<evidence type="ECO:0000313" key="3">
    <source>
        <dbReference type="Proteomes" id="UP001297581"/>
    </source>
</evidence>
<gene>
    <name evidence="2" type="ORF">MJ923_04170</name>
</gene>
<keyword evidence="3" id="KW-1185">Reference proteome</keyword>
<dbReference type="AlphaFoldDB" id="A0AAJ1BEY0"/>
<feature type="signal peptide" evidence="1">
    <location>
        <begin position="1"/>
        <end position="21"/>
    </location>
</feature>
<protein>
    <recommendedName>
        <fullName evidence="4">Lipoprotein</fullName>
    </recommendedName>
</protein>
<dbReference type="RefSeq" id="WP_240590014.1">
    <property type="nucleotide sequence ID" value="NZ_JAKUDL010000001.1"/>
</dbReference>
<evidence type="ECO:0000313" key="2">
    <source>
        <dbReference type="EMBL" id="MCH4293498.1"/>
    </source>
</evidence>
<dbReference type="EMBL" id="JAKUDL010000001">
    <property type="protein sequence ID" value="MCH4293498.1"/>
    <property type="molecule type" value="Genomic_DNA"/>
</dbReference>
<organism evidence="2 3">
    <name type="scientific">Shewanella zhuhaiensis</name>
    <dbReference type="NCBI Taxonomy" id="2919576"/>
    <lineage>
        <taxon>Bacteria</taxon>
        <taxon>Pseudomonadati</taxon>
        <taxon>Pseudomonadota</taxon>
        <taxon>Gammaproteobacteria</taxon>
        <taxon>Alteromonadales</taxon>
        <taxon>Shewanellaceae</taxon>
        <taxon>Shewanella</taxon>
    </lineage>
</organism>